<accession>A0ABN6MA27</accession>
<feature type="region of interest" description="Disordered" evidence="1">
    <location>
        <begin position="397"/>
        <end position="447"/>
    </location>
</feature>
<reference evidence="3 4" key="1">
    <citation type="submission" date="2022-01" db="EMBL/GenBank/DDBJ databases">
        <title>Novel bile acid biosynthetic pathways are enriched in the microbiome of centenarians.</title>
        <authorList>
            <person name="Sato Y."/>
            <person name="Atarashi K."/>
            <person name="Plichta R.D."/>
            <person name="Arai Y."/>
            <person name="Sasajima S."/>
            <person name="Kearney M.S."/>
            <person name="Suda W."/>
            <person name="Takeshita K."/>
            <person name="Sasaki T."/>
            <person name="Okamoto S."/>
            <person name="Skelly N.A."/>
            <person name="Okamura Y."/>
            <person name="Vlamakis H."/>
            <person name="Li Y."/>
            <person name="Tanoue T."/>
            <person name="Takei H."/>
            <person name="Nittono H."/>
            <person name="Narushima S."/>
            <person name="Irie J."/>
            <person name="Itoh H."/>
            <person name="Moriya K."/>
            <person name="Sugiura Y."/>
            <person name="Suematsu M."/>
            <person name="Moritoki N."/>
            <person name="Shibata S."/>
            <person name="Littman R.D."/>
            <person name="Fischbach A.M."/>
            <person name="Uwamino Y."/>
            <person name="Inoue T."/>
            <person name="Honda A."/>
            <person name="Hattori M."/>
            <person name="Murai T."/>
            <person name="Xavier J.R."/>
            <person name="Hirose N."/>
            <person name="Honda K."/>
        </authorList>
    </citation>
    <scope>NUCLEOTIDE SEQUENCE [LARGE SCALE GENOMIC DNA]</scope>
    <source>
        <strain evidence="3 4">CE91-St30</strain>
    </source>
</reference>
<evidence type="ECO:0000313" key="3">
    <source>
        <dbReference type="EMBL" id="BDE94863.1"/>
    </source>
</evidence>
<dbReference type="Pfam" id="PF03432">
    <property type="entry name" value="Relaxase"/>
    <property type="match status" value="1"/>
</dbReference>
<feature type="compositionally biased region" description="Basic and acidic residues" evidence="1">
    <location>
        <begin position="416"/>
        <end position="430"/>
    </location>
</feature>
<dbReference type="EMBL" id="AP025564">
    <property type="protein sequence ID" value="BDE94863.1"/>
    <property type="molecule type" value="Genomic_DNA"/>
</dbReference>
<feature type="domain" description="MobA/VirD2-like nuclease" evidence="2">
    <location>
        <begin position="51"/>
        <end position="170"/>
    </location>
</feature>
<dbReference type="InterPro" id="IPR005094">
    <property type="entry name" value="Endonuclease_MobA/VirD2"/>
</dbReference>
<keyword evidence="4" id="KW-1185">Reference proteome</keyword>
<sequence>MPMLGSKRSHEACGVRIRDYLELKDGRPRAIAHDFVNIHGKDYQRNWGYVMDRTREEFGNDGAWRGKDAVTYNHFVVSPDPRDGVDVDTLRELTMRWVREFFGDGANAGRLGNFEVAVVYHDDNENHVPHAHVIVNNTDLDSGRRLQIDNATNERTLPNRLQEIAKDMGLRYFDNDVNERIRKEIQQAGRYFTKEERKLLRQGRFSWKQDLANNLQVARRTSRNEAEFLDACDRLGIAVEQKGDDWMFSHPANPERWKVRGYRLGKAYSRTGIAKSIEDDAARMAPRNPQVRENVAARIGDEEIEAFDVLQGFIDSMKLAVVVERGVTVAQAAKTLKVNDDYKIRCAEDYGREIARLDSIIKKLDGGEGSRGYMAQRKLLAEARDIAAHGSFFANVPDAGARPHGGKPAPAGTGDQGRKRAQDRNRESGRARSQGTPTRNRNQGKKH</sequence>
<feature type="compositionally biased region" description="Polar residues" evidence="1">
    <location>
        <begin position="431"/>
        <end position="441"/>
    </location>
</feature>
<evidence type="ECO:0000259" key="2">
    <source>
        <dbReference type="Pfam" id="PF03432"/>
    </source>
</evidence>
<name>A0ABN6MA27_9ACTN</name>
<gene>
    <name evidence="3" type="ORF">CE91St30_01960</name>
</gene>
<proteinExistence type="predicted"/>
<evidence type="ECO:0000256" key="1">
    <source>
        <dbReference type="SAM" id="MobiDB-lite"/>
    </source>
</evidence>
<dbReference type="Proteomes" id="UP001320544">
    <property type="component" value="Chromosome"/>
</dbReference>
<evidence type="ECO:0000313" key="4">
    <source>
        <dbReference type="Proteomes" id="UP001320544"/>
    </source>
</evidence>
<organism evidence="3 4">
    <name type="scientific">Raoultibacter timonensis</name>
    <dbReference type="NCBI Taxonomy" id="1907662"/>
    <lineage>
        <taxon>Bacteria</taxon>
        <taxon>Bacillati</taxon>
        <taxon>Actinomycetota</taxon>
        <taxon>Coriobacteriia</taxon>
        <taxon>Eggerthellales</taxon>
        <taxon>Eggerthellaceae</taxon>
        <taxon>Raoultibacter</taxon>
    </lineage>
</organism>
<protein>
    <recommendedName>
        <fullName evidence="2">MobA/VirD2-like nuclease domain-containing protein</fullName>
    </recommendedName>
</protein>
<dbReference type="RefSeq" id="WP_244411390.1">
    <property type="nucleotide sequence ID" value="NZ_AP025564.1"/>
</dbReference>